<dbReference type="InterPro" id="IPR004875">
    <property type="entry name" value="DDE_SF_endonuclease_dom"/>
</dbReference>
<dbReference type="PANTHER" id="PTHR19303:SF73">
    <property type="entry name" value="PROTEIN PDC2"/>
    <property type="match status" value="1"/>
</dbReference>
<dbReference type="SMART" id="SM00674">
    <property type="entry name" value="CENPB"/>
    <property type="match status" value="1"/>
</dbReference>
<dbReference type="InterPro" id="IPR036397">
    <property type="entry name" value="RNaseH_sf"/>
</dbReference>
<evidence type="ECO:0000313" key="4">
    <source>
        <dbReference type="EMBL" id="CAI6376720.1"/>
    </source>
</evidence>
<evidence type="ECO:0000256" key="2">
    <source>
        <dbReference type="ARBA" id="ARBA00023125"/>
    </source>
</evidence>
<dbReference type="EMBL" id="CARXXK010001561">
    <property type="protein sequence ID" value="CAI6376720.1"/>
    <property type="molecule type" value="Genomic_DNA"/>
</dbReference>
<feature type="domain" description="HTH CENPB-type" evidence="3">
    <location>
        <begin position="63"/>
        <end position="134"/>
    </location>
</feature>
<dbReference type="PANTHER" id="PTHR19303">
    <property type="entry name" value="TRANSPOSON"/>
    <property type="match status" value="1"/>
</dbReference>
<dbReference type="InterPro" id="IPR050863">
    <property type="entry name" value="CenT-Element_Derived"/>
</dbReference>
<dbReference type="SUPFAM" id="SSF46689">
    <property type="entry name" value="Homeodomain-like"/>
    <property type="match status" value="2"/>
</dbReference>
<keyword evidence="2" id="KW-0238">DNA-binding</keyword>
<evidence type="ECO:0000313" key="5">
    <source>
        <dbReference type="Proteomes" id="UP001160148"/>
    </source>
</evidence>
<accession>A0AAV0Y708</accession>
<sequence length="433" mass="50227">MSTKRNDLTIKEKKYILVRFDKLDKCSQREAALALKIPQPTLNKILKNRKEIVEHEEQNLPLSRKRKRNGQNIDVEESLLRWFQQARNLNVPVSNSILQEKSINLALQLGVDNFSPTIGWLTRWKNRNNIVFKKTCGEKKDANFEAAENYLKNFTASSNYAPNDIYNSDETGLYYRALPDSTFDFKGNTVNGCKKQMQRLTILLVCNMTGTDKRRPLIIGKSKNPRCFRGVKTLPVDYYANSNAWMTSLIFTEFLRKWDREIKKPRRILLLLDNCTAHPNLQNLENIDLKFLPPNTTSLIQPLDQGIIKTMKTYYRKAMRNFIVETIDVSEIPASQIARKITVLEAIHMLVNAWDKVTSKCIINCFRKAGFSQIESDEEKPQEVEFIDTNFENWILIDQDLPTFGALSDKDITDLQKKKKKSILTMMKMTITK</sequence>
<dbReference type="InterPro" id="IPR006600">
    <property type="entry name" value="HTH_CenpB_DNA-bd_dom"/>
</dbReference>
<reference evidence="4 5" key="1">
    <citation type="submission" date="2023-01" db="EMBL/GenBank/DDBJ databases">
        <authorList>
            <person name="Whitehead M."/>
        </authorList>
    </citation>
    <scope>NUCLEOTIDE SEQUENCE [LARGE SCALE GENOMIC DNA]</scope>
</reference>
<dbReference type="Gene3D" id="3.30.420.10">
    <property type="entry name" value="Ribonuclease H-like superfamily/Ribonuclease H"/>
    <property type="match status" value="1"/>
</dbReference>
<protein>
    <recommendedName>
        <fullName evidence="3">HTH CENPB-type domain-containing protein</fullName>
    </recommendedName>
</protein>
<dbReference type="GO" id="GO:0003677">
    <property type="term" value="F:DNA binding"/>
    <property type="evidence" value="ECO:0007669"/>
    <property type="project" value="UniProtKB-KW"/>
</dbReference>
<name>A0AAV0Y708_9HEMI</name>
<proteinExistence type="predicted"/>
<gene>
    <name evidence="4" type="ORF">MEUPH1_LOCUS30061</name>
</gene>
<dbReference type="GO" id="GO:0005634">
    <property type="term" value="C:nucleus"/>
    <property type="evidence" value="ECO:0007669"/>
    <property type="project" value="UniProtKB-SubCell"/>
</dbReference>
<comment type="subcellular location">
    <subcellularLocation>
        <location evidence="1">Nucleus</location>
    </subcellularLocation>
</comment>
<evidence type="ECO:0000259" key="3">
    <source>
        <dbReference type="PROSITE" id="PS51253"/>
    </source>
</evidence>
<dbReference type="AlphaFoldDB" id="A0AAV0Y708"/>
<comment type="caution">
    <text evidence="4">The sequence shown here is derived from an EMBL/GenBank/DDBJ whole genome shotgun (WGS) entry which is preliminary data.</text>
</comment>
<dbReference type="Pfam" id="PF03221">
    <property type="entry name" value="HTH_Tnp_Tc5"/>
    <property type="match status" value="1"/>
</dbReference>
<keyword evidence="5" id="KW-1185">Reference proteome</keyword>
<dbReference type="PROSITE" id="PS51253">
    <property type="entry name" value="HTH_CENPB"/>
    <property type="match status" value="1"/>
</dbReference>
<evidence type="ECO:0000256" key="1">
    <source>
        <dbReference type="ARBA" id="ARBA00004123"/>
    </source>
</evidence>
<organism evidence="4 5">
    <name type="scientific">Macrosiphum euphorbiae</name>
    <name type="common">potato aphid</name>
    <dbReference type="NCBI Taxonomy" id="13131"/>
    <lineage>
        <taxon>Eukaryota</taxon>
        <taxon>Metazoa</taxon>
        <taxon>Ecdysozoa</taxon>
        <taxon>Arthropoda</taxon>
        <taxon>Hexapoda</taxon>
        <taxon>Insecta</taxon>
        <taxon>Pterygota</taxon>
        <taxon>Neoptera</taxon>
        <taxon>Paraneoptera</taxon>
        <taxon>Hemiptera</taxon>
        <taxon>Sternorrhyncha</taxon>
        <taxon>Aphidomorpha</taxon>
        <taxon>Aphidoidea</taxon>
        <taxon>Aphididae</taxon>
        <taxon>Macrosiphini</taxon>
        <taxon>Macrosiphum</taxon>
    </lineage>
</organism>
<dbReference type="Proteomes" id="UP001160148">
    <property type="component" value="Unassembled WGS sequence"/>
</dbReference>
<dbReference type="Gene3D" id="1.10.10.60">
    <property type="entry name" value="Homeodomain-like"/>
    <property type="match status" value="2"/>
</dbReference>
<dbReference type="Pfam" id="PF03184">
    <property type="entry name" value="DDE_1"/>
    <property type="match status" value="1"/>
</dbReference>
<dbReference type="InterPro" id="IPR009057">
    <property type="entry name" value="Homeodomain-like_sf"/>
</dbReference>